<sequence>MKKGRIYLALLLVFSMILGMYTGCGDKKTQADTVTAESLIEKAEEAMIGADSMTGKMAVEMSMDYSSGGVDAALEMIMNQSIELTKNPEAVHMTGTLDIDFSGITMDTEAYAVRDGDKYVVYTKAGGQWVKQTSEAMPASADVSKTLEFMKKDTETLKISEPEKSDEKQVYQVDAVVHSEELAAELMASLGNLFEESTDAFADLDTKITARIDGESGALLEMTIDLTDSYNAAMQAQKEVQGFDEVTVTAFKVTMADYVLNTVSEIIVPDDVRSGAVDMDAKETEIPL</sequence>
<evidence type="ECO:0000313" key="2">
    <source>
        <dbReference type="Proteomes" id="UP001299265"/>
    </source>
</evidence>
<dbReference type="Pfam" id="PF20316">
    <property type="entry name" value="DUF6612"/>
    <property type="match status" value="1"/>
</dbReference>
<dbReference type="Proteomes" id="UP001299265">
    <property type="component" value="Unassembled WGS sequence"/>
</dbReference>
<protein>
    <recommendedName>
        <fullName evidence="3">LppX_LprAFG lipoprotein</fullName>
    </recommendedName>
</protein>
<proteinExistence type="predicted"/>
<dbReference type="InterPro" id="IPR046720">
    <property type="entry name" value="DUF6612"/>
</dbReference>
<comment type="caution">
    <text evidence="1">The sequence shown here is derived from an EMBL/GenBank/DDBJ whole genome shotgun (WGS) entry which is preliminary data.</text>
</comment>
<name>A0AAP2W7Q5_9FIRM</name>
<organism evidence="1 2">
    <name type="scientific">Lientehia hominis</name>
    <dbReference type="NCBI Taxonomy" id="2897778"/>
    <lineage>
        <taxon>Bacteria</taxon>
        <taxon>Bacillati</taxon>
        <taxon>Bacillota</taxon>
        <taxon>Clostridia</taxon>
        <taxon>Lachnospirales</taxon>
        <taxon>Lachnospiraceae</taxon>
        <taxon>Lientehia</taxon>
    </lineage>
</organism>
<dbReference type="Gene3D" id="2.50.20.20">
    <property type="match status" value="1"/>
</dbReference>
<reference evidence="1 2" key="1">
    <citation type="submission" date="2021-11" db="EMBL/GenBank/DDBJ databases">
        <title>Lacrimispora sp. nov. NSJ-141 isolated from human feces.</title>
        <authorList>
            <person name="Abdugheni R."/>
        </authorList>
    </citation>
    <scope>NUCLEOTIDE SEQUENCE [LARGE SCALE GENOMIC DNA]</scope>
    <source>
        <strain evidence="1 2">NSJ-141</strain>
    </source>
</reference>
<dbReference type="EMBL" id="JAJNOR010000001">
    <property type="protein sequence ID" value="MCD2491305.1"/>
    <property type="molecule type" value="Genomic_DNA"/>
</dbReference>
<evidence type="ECO:0008006" key="3">
    <source>
        <dbReference type="Google" id="ProtNLM"/>
    </source>
</evidence>
<accession>A0AAP2W7Q5</accession>
<dbReference type="RefSeq" id="WP_231061246.1">
    <property type="nucleotide sequence ID" value="NZ_JAJNOR010000001.1"/>
</dbReference>
<gene>
    <name evidence="1" type="ORF">LQE92_01515</name>
</gene>
<dbReference type="AlphaFoldDB" id="A0AAP2W7Q5"/>
<keyword evidence="2" id="KW-1185">Reference proteome</keyword>
<evidence type="ECO:0000313" key="1">
    <source>
        <dbReference type="EMBL" id="MCD2491305.1"/>
    </source>
</evidence>